<keyword evidence="2" id="KW-1185">Reference proteome</keyword>
<dbReference type="Proteomes" id="UP001629113">
    <property type="component" value="Unassembled WGS sequence"/>
</dbReference>
<protein>
    <submittedName>
        <fullName evidence="1">Uncharacterized protein</fullName>
    </submittedName>
</protein>
<gene>
    <name evidence="1" type="ORF">PVAG01_04284</name>
</gene>
<comment type="caution">
    <text evidence="1">The sequence shown here is derived from an EMBL/GenBank/DDBJ whole genome shotgun (WGS) entry which is preliminary data.</text>
</comment>
<sequence length="266" mass="29518">MTETRWSIDRSPWADLGDTGRLIAIPLPKLCKLKNEKSAVELEGHKSSAVAYYKQGEDLSSGITTPNTSEGVPGEPEVISTLSGLQSYCEKYPCLLEDIKELEVNVYLGDSALAVESLRKMPNLHRLTFSLSDPTSHEKFREEGDIQVTVCALVKATTREIRSLETLNINYDSVLWSFRFSLKKIESPLNGIEYEVVVHLGASKRDHPHAAHGSSSWKTVMRNLDITPLVYHSDTLGNSILFGALAGRLYEAEELKPVDIGIMQDA</sequence>
<organism evidence="1 2">
    <name type="scientific">Phlyctema vagabunda</name>
    <dbReference type="NCBI Taxonomy" id="108571"/>
    <lineage>
        <taxon>Eukaryota</taxon>
        <taxon>Fungi</taxon>
        <taxon>Dikarya</taxon>
        <taxon>Ascomycota</taxon>
        <taxon>Pezizomycotina</taxon>
        <taxon>Leotiomycetes</taxon>
        <taxon>Helotiales</taxon>
        <taxon>Dermateaceae</taxon>
        <taxon>Phlyctema</taxon>
    </lineage>
</organism>
<proteinExistence type="predicted"/>
<evidence type="ECO:0000313" key="1">
    <source>
        <dbReference type="EMBL" id="KAL3425003.1"/>
    </source>
</evidence>
<name>A0ABR4PP70_9HELO</name>
<reference evidence="1 2" key="1">
    <citation type="submission" date="2024-06" db="EMBL/GenBank/DDBJ databases">
        <title>Complete genome of Phlyctema vagabunda strain 19-DSS-EL-015.</title>
        <authorList>
            <person name="Fiorenzani C."/>
        </authorList>
    </citation>
    <scope>NUCLEOTIDE SEQUENCE [LARGE SCALE GENOMIC DNA]</scope>
    <source>
        <strain evidence="1 2">19-DSS-EL-015</strain>
    </source>
</reference>
<accession>A0ABR4PP70</accession>
<evidence type="ECO:0000313" key="2">
    <source>
        <dbReference type="Proteomes" id="UP001629113"/>
    </source>
</evidence>
<dbReference type="EMBL" id="JBFCZG010000003">
    <property type="protein sequence ID" value="KAL3425003.1"/>
    <property type="molecule type" value="Genomic_DNA"/>
</dbReference>